<protein>
    <recommendedName>
        <fullName evidence="7">RRM domain-containing protein</fullName>
    </recommendedName>
</protein>
<evidence type="ECO:0000313" key="6">
    <source>
        <dbReference type="Proteomes" id="UP000245119"/>
    </source>
</evidence>
<dbReference type="GO" id="GO:0003723">
    <property type="term" value="F:RNA binding"/>
    <property type="evidence" value="ECO:0007669"/>
    <property type="project" value="UniProtKB-UniRule"/>
</dbReference>
<dbReference type="InterPro" id="IPR034988">
    <property type="entry name" value="DAZ_BOULE_RRM"/>
</dbReference>
<evidence type="ECO:0000313" key="5">
    <source>
        <dbReference type="EMBL" id="PVD29939.1"/>
    </source>
</evidence>
<feature type="region of interest" description="Disordered" evidence="2">
    <location>
        <begin position="21"/>
        <end position="54"/>
    </location>
</feature>
<name>A0A2T7P949_POMCA</name>
<feature type="domain" description="RRM" evidence="3">
    <location>
        <begin position="790"/>
        <end position="850"/>
    </location>
</feature>
<feature type="domain" description="Reverse transcriptase" evidence="4">
    <location>
        <begin position="430"/>
        <end position="756"/>
    </location>
</feature>
<dbReference type="SUPFAM" id="SSF56672">
    <property type="entry name" value="DNA/RNA polymerases"/>
    <property type="match status" value="1"/>
</dbReference>
<dbReference type="InterPro" id="IPR000477">
    <property type="entry name" value="RT_dom"/>
</dbReference>
<dbReference type="Pfam" id="PF00076">
    <property type="entry name" value="RRM_1"/>
    <property type="match status" value="1"/>
</dbReference>
<dbReference type="InterPro" id="IPR012677">
    <property type="entry name" value="Nucleotide-bd_a/b_plait_sf"/>
</dbReference>
<dbReference type="EMBL" id="PZQS01000005">
    <property type="protein sequence ID" value="PVD29939.1"/>
    <property type="molecule type" value="Genomic_DNA"/>
</dbReference>
<dbReference type="SMART" id="SM00360">
    <property type="entry name" value="RRM"/>
    <property type="match status" value="1"/>
</dbReference>
<dbReference type="OrthoDB" id="762982at2759"/>
<evidence type="ECO:0000256" key="2">
    <source>
        <dbReference type="SAM" id="MobiDB-lite"/>
    </source>
</evidence>
<dbReference type="Gene3D" id="3.30.70.330">
    <property type="match status" value="1"/>
</dbReference>
<dbReference type="AlphaFoldDB" id="A0A2T7P949"/>
<comment type="caution">
    <text evidence="5">The sequence shown here is derived from an EMBL/GenBank/DDBJ whole genome shotgun (WGS) entry which is preliminary data.</text>
</comment>
<dbReference type="CDD" id="cd12412">
    <property type="entry name" value="RRM_DAZL_BOULE"/>
    <property type="match status" value="1"/>
</dbReference>
<dbReference type="PROSITE" id="PS50102">
    <property type="entry name" value="RRM"/>
    <property type="match status" value="1"/>
</dbReference>
<keyword evidence="6" id="KW-1185">Reference proteome</keyword>
<dbReference type="PROSITE" id="PS50878">
    <property type="entry name" value="RT_POL"/>
    <property type="match status" value="1"/>
</dbReference>
<sequence length="850" mass="93826">MMNQYYQSAGTLSNMYDTSHGTWQQGVGTPTTNTQSQQNQSSQSQLDLYTAGSGGNAGSSASGYGYTTQTSYGQQDYVSGAFDSNISMGMGSTTLNTNHSNNPINFGNTVGGSGNFSNVGNNTGQAGGNFNNNTSGGFAGSNSASGHYGSFGNNSNMGHFFQGDMCGNYGTALGNSMLGLVGQNLYQGSVNWDGDGGYYAAPMDNFQAFEKKEPGFRGKKWVGKDRQDFYGERFSHQNYLGYTWGGTEDGDGKRGKNRKTAGLQSGVRFNVNNEKVVDVEIPLQTFSRWGHLRKYFHKRDTDVARHIMEIHDMFCEECYDRDEKKKQQKEEKKQVQEKGENSEETAEEKTEETTEEEVEIRRIMGFSSFNTTKGAMVEGSKIEGHDAELQLNDIRFSGSRLNYSAIPWIPWRSALLVSPPDNVDELVALYNSTLTTLFDKFAPVKKRCITERPDTAWFTPEVRQAKVRRQAERKWRKSRLEVDRQIYRHTRSQCSAIIVKARSRYVMNILSSAVSDSRKMFAVVNGLLVKDVTQPVLPEMDDQTAASTLSAYFEDKIKTIMDSFSDSSAYRPKHSCETALLRLMNDLLCSADAGKVTLVVLLDLSAAFDVIDHTTLLTRLQMEVGIGGSALQWFHSYLSDRTQRVMVNQASSVTVPLLCGVPQGSVLGPVLFSIYTSQLGPLIEKHNVNRNMFADDTELYFSFSTDSESVREAACAVEDCCLEVKSWMLRNKLKLNDEKTEAMLCGSKLSLSKVSLDSIQSSTDVSPSATPSTTPLVGTHAPKFGTVIPSRIFVGGIAANTVEAELKQFFSAFGAVKDAKIIADRAGVSKGYGFVTFENQEDADRIIKKE</sequence>
<dbReference type="Pfam" id="PF00078">
    <property type="entry name" value="RVT_1"/>
    <property type="match status" value="1"/>
</dbReference>
<dbReference type="PANTHER" id="PTHR33332">
    <property type="entry name" value="REVERSE TRANSCRIPTASE DOMAIN-CONTAINING PROTEIN"/>
    <property type="match status" value="1"/>
</dbReference>
<feature type="compositionally biased region" description="Low complexity" evidence="2">
    <location>
        <begin position="31"/>
        <end position="51"/>
    </location>
</feature>
<proteinExistence type="predicted"/>
<gene>
    <name evidence="5" type="ORF">C0Q70_09199</name>
</gene>
<evidence type="ECO:0000259" key="3">
    <source>
        <dbReference type="PROSITE" id="PS50102"/>
    </source>
</evidence>
<feature type="compositionally biased region" description="Polar residues" evidence="2">
    <location>
        <begin position="21"/>
        <end position="30"/>
    </location>
</feature>
<dbReference type="InterPro" id="IPR043502">
    <property type="entry name" value="DNA/RNA_pol_sf"/>
</dbReference>
<dbReference type="InterPro" id="IPR000504">
    <property type="entry name" value="RRM_dom"/>
</dbReference>
<evidence type="ECO:0000259" key="4">
    <source>
        <dbReference type="PROSITE" id="PS50878"/>
    </source>
</evidence>
<evidence type="ECO:0000256" key="1">
    <source>
        <dbReference type="PROSITE-ProRule" id="PRU00176"/>
    </source>
</evidence>
<feature type="non-terminal residue" evidence="5">
    <location>
        <position position="850"/>
    </location>
</feature>
<feature type="region of interest" description="Disordered" evidence="2">
    <location>
        <begin position="330"/>
        <end position="356"/>
    </location>
</feature>
<evidence type="ECO:0008006" key="7">
    <source>
        <dbReference type="Google" id="ProtNLM"/>
    </source>
</evidence>
<dbReference type="STRING" id="400727.A0A2T7P949"/>
<reference evidence="5 6" key="1">
    <citation type="submission" date="2018-04" db="EMBL/GenBank/DDBJ databases">
        <title>The genome of golden apple snail Pomacea canaliculata provides insight into stress tolerance and invasive adaptation.</title>
        <authorList>
            <person name="Liu C."/>
            <person name="Liu B."/>
            <person name="Ren Y."/>
            <person name="Zhang Y."/>
            <person name="Wang H."/>
            <person name="Li S."/>
            <person name="Jiang F."/>
            <person name="Yin L."/>
            <person name="Zhang G."/>
            <person name="Qian W."/>
            <person name="Fan W."/>
        </authorList>
    </citation>
    <scope>NUCLEOTIDE SEQUENCE [LARGE SCALE GENOMIC DNA]</scope>
    <source>
        <strain evidence="5">SZHN2017</strain>
        <tissue evidence="5">Muscle</tissue>
    </source>
</reference>
<dbReference type="Proteomes" id="UP000245119">
    <property type="component" value="Linkage Group LG5"/>
</dbReference>
<accession>A0A2T7P949</accession>
<feature type="compositionally biased region" description="Basic and acidic residues" evidence="2">
    <location>
        <begin position="330"/>
        <end position="352"/>
    </location>
</feature>
<dbReference type="SUPFAM" id="SSF54928">
    <property type="entry name" value="RNA-binding domain, RBD"/>
    <property type="match status" value="1"/>
</dbReference>
<dbReference type="InterPro" id="IPR035979">
    <property type="entry name" value="RBD_domain_sf"/>
</dbReference>
<keyword evidence="1" id="KW-0694">RNA-binding</keyword>
<organism evidence="5 6">
    <name type="scientific">Pomacea canaliculata</name>
    <name type="common">Golden apple snail</name>
    <dbReference type="NCBI Taxonomy" id="400727"/>
    <lineage>
        <taxon>Eukaryota</taxon>
        <taxon>Metazoa</taxon>
        <taxon>Spiralia</taxon>
        <taxon>Lophotrochozoa</taxon>
        <taxon>Mollusca</taxon>
        <taxon>Gastropoda</taxon>
        <taxon>Caenogastropoda</taxon>
        <taxon>Architaenioglossa</taxon>
        <taxon>Ampullarioidea</taxon>
        <taxon>Ampullariidae</taxon>
        <taxon>Pomacea</taxon>
    </lineage>
</organism>